<proteinExistence type="predicted"/>
<feature type="transmembrane region" description="Helical" evidence="1">
    <location>
        <begin position="40"/>
        <end position="61"/>
    </location>
</feature>
<reference evidence="2 3" key="1">
    <citation type="submission" date="2011-02" db="EMBL/GenBank/DDBJ databases">
        <authorList>
            <person name="Nelson K.E."/>
            <person name="Sutton G."/>
            <person name="Torralba M."/>
            <person name="Durkin S."/>
            <person name="Harkins D."/>
            <person name="Montgomery R."/>
            <person name="Ziemer C."/>
            <person name="Klaassens E."/>
            <person name="Ocuiv P."/>
            <person name="Morrison M."/>
        </authorList>
    </citation>
    <scope>NUCLEOTIDE SEQUENCE [LARGE SCALE GENOMIC DNA]</scope>
    <source>
        <strain evidence="2 3">8</strain>
    </source>
</reference>
<evidence type="ECO:0000256" key="1">
    <source>
        <dbReference type="SAM" id="Phobius"/>
    </source>
</evidence>
<accession>E9SA25</accession>
<comment type="caution">
    <text evidence="2">The sequence shown here is derived from an EMBL/GenBank/DDBJ whole genome shotgun (WGS) entry which is preliminary data.</text>
</comment>
<dbReference type="AlphaFoldDB" id="E9SA25"/>
<name>E9SA25_RUMAL</name>
<protein>
    <submittedName>
        <fullName evidence="2">Conserved domain protein</fullName>
    </submittedName>
</protein>
<dbReference type="STRING" id="246199.CUS_6476"/>
<evidence type="ECO:0000313" key="2">
    <source>
        <dbReference type="EMBL" id="EGC03911.1"/>
    </source>
</evidence>
<dbReference type="eggNOG" id="ENOG5030Y6S">
    <property type="taxonomic scope" value="Bacteria"/>
</dbReference>
<sequence length="165" mass="18515">MKTLEIVFAVVLWVMAVPMIVVDVRMILLMKKTEKKAVVFSLFSILPDFFLLVGVTCSFIGGNISVTLYAAFCVFAFTMLPLIPIYITPQGMPNVGLKDASFEPADSVSYEYAQGGRFKETLLIYRNGSEVPIKLHFGIKNPKLITILNDNYVKHGYENPLLKEQ</sequence>
<dbReference type="OrthoDB" id="1822970at2"/>
<dbReference type="Proteomes" id="UP000004259">
    <property type="component" value="Unassembled WGS sequence"/>
</dbReference>
<keyword evidence="1" id="KW-0812">Transmembrane</keyword>
<dbReference type="EMBL" id="ADKM02000050">
    <property type="protein sequence ID" value="EGC03911.1"/>
    <property type="molecule type" value="Genomic_DNA"/>
</dbReference>
<keyword evidence="3" id="KW-1185">Reference proteome</keyword>
<organism evidence="2 3">
    <name type="scientific">Ruminococcus albus 8</name>
    <dbReference type="NCBI Taxonomy" id="246199"/>
    <lineage>
        <taxon>Bacteria</taxon>
        <taxon>Bacillati</taxon>
        <taxon>Bacillota</taxon>
        <taxon>Clostridia</taxon>
        <taxon>Eubacteriales</taxon>
        <taxon>Oscillospiraceae</taxon>
        <taxon>Ruminococcus</taxon>
    </lineage>
</organism>
<gene>
    <name evidence="2" type="ORF">CUS_6476</name>
</gene>
<evidence type="ECO:0000313" key="3">
    <source>
        <dbReference type="Proteomes" id="UP000004259"/>
    </source>
</evidence>
<keyword evidence="1" id="KW-1133">Transmembrane helix</keyword>
<dbReference type="RefSeq" id="WP_002847910.1">
    <property type="nucleotide sequence ID" value="NZ_ADKM02000050.1"/>
</dbReference>
<feature type="transmembrane region" description="Helical" evidence="1">
    <location>
        <begin position="67"/>
        <end position="88"/>
    </location>
</feature>
<feature type="transmembrane region" description="Helical" evidence="1">
    <location>
        <begin position="6"/>
        <end position="28"/>
    </location>
</feature>
<keyword evidence="1" id="KW-0472">Membrane</keyword>